<gene>
    <name evidence="1" type="ORF">LX83_003366</name>
</gene>
<organism evidence="1 2">
    <name type="scientific">Goodfellowiella coeruleoviolacea</name>
    <dbReference type="NCBI Taxonomy" id="334858"/>
    <lineage>
        <taxon>Bacteria</taxon>
        <taxon>Bacillati</taxon>
        <taxon>Actinomycetota</taxon>
        <taxon>Actinomycetes</taxon>
        <taxon>Pseudonocardiales</taxon>
        <taxon>Pseudonocardiaceae</taxon>
        <taxon>Goodfellowiella</taxon>
    </lineage>
</organism>
<protein>
    <recommendedName>
        <fullName evidence="3">Secreted protein</fullName>
    </recommendedName>
</protein>
<dbReference type="SUPFAM" id="SSF101898">
    <property type="entry name" value="NHL repeat"/>
    <property type="match status" value="1"/>
</dbReference>
<dbReference type="Proteomes" id="UP001206128">
    <property type="component" value="Unassembled WGS sequence"/>
</dbReference>
<name>A0AAE3GI01_9PSEU</name>
<accession>A0AAE3GI01</accession>
<reference evidence="1" key="1">
    <citation type="submission" date="2022-06" db="EMBL/GenBank/DDBJ databases">
        <title>Genomic Encyclopedia of Archaeal and Bacterial Type Strains, Phase II (KMG-II): from individual species to whole genera.</title>
        <authorList>
            <person name="Goeker M."/>
        </authorList>
    </citation>
    <scope>NUCLEOTIDE SEQUENCE</scope>
    <source>
        <strain evidence="1">DSM 43935</strain>
    </source>
</reference>
<comment type="caution">
    <text evidence="1">The sequence shown here is derived from an EMBL/GenBank/DDBJ whole genome shotgun (WGS) entry which is preliminary data.</text>
</comment>
<evidence type="ECO:0000313" key="2">
    <source>
        <dbReference type="Proteomes" id="UP001206128"/>
    </source>
</evidence>
<evidence type="ECO:0000313" key="1">
    <source>
        <dbReference type="EMBL" id="MCP2166498.1"/>
    </source>
</evidence>
<sequence>MLVAVRARSTGWIALLAVLGVLLAGLVAGAGPAAAAAAFPRIDASTVDSYRLTPGSVADTYGKRIAALERNAQLAPRGVADVLASANRTARPLCHATYLASALNPKGFCWQDGEDDDENVWIPQGVSGSGDANPATGTVGGRRVVVADWHDGNDDFIRVSFVDITDPNRMTYRHVLLVEPSSDTTFKAVAGHGHGLAWSGNLLFVATSGSLIRVFDVRHLWAVDTSTAQVGLGSDGKYHARYHAFALPQVNAYWYPGGVGCASLTGAHPCLSSLAVDHTGDGSLITVEHSAKGGGRVVRWPMDPGTGLLKVSSDQLVHAVEGFTSPVWGMQGAVARDGYFVITGVCPEYAGQTGVDRPSCLHGGVGGVSTFRLAGQAPVNSQNLSYWPATGELWLISEQLRERVTVRVPFNTLTGTA</sequence>
<dbReference type="EMBL" id="JAMTCK010000007">
    <property type="protein sequence ID" value="MCP2166498.1"/>
    <property type="molecule type" value="Genomic_DNA"/>
</dbReference>
<evidence type="ECO:0008006" key="3">
    <source>
        <dbReference type="Google" id="ProtNLM"/>
    </source>
</evidence>
<keyword evidence="2" id="KW-1185">Reference proteome</keyword>
<dbReference type="AlphaFoldDB" id="A0AAE3GI01"/>
<proteinExistence type="predicted"/>